<sequence>MTDLSLRSEHSIPTTAFVEFTRRFTLTFGSEKKNITDIHNPSIILEGSNNQPQIIYHTVLRSPYQLLFSKMTPYVVHDDDKADQVTNVPPQKPKSIMVTTNGYGNGLNGTTSNGSVANGPVVNNGQVVKGNGYANGHTNGHHGLEEEDVVESPDSLPSRSSVSGRSIIGNGKNGRSRELKR</sequence>
<proteinExistence type="predicted"/>
<reference evidence="2 3" key="1">
    <citation type="journal article" date="2022" name="Nat. Ecol. Evol.">
        <title>A masculinizing supergene underlies an exaggerated male reproductive morph in a spider.</title>
        <authorList>
            <person name="Hendrickx F."/>
            <person name="De Corte Z."/>
            <person name="Sonet G."/>
            <person name="Van Belleghem S.M."/>
            <person name="Kostlbacher S."/>
            <person name="Vangestel C."/>
        </authorList>
    </citation>
    <scope>NUCLEOTIDE SEQUENCE [LARGE SCALE GENOMIC DNA]</scope>
    <source>
        <strain evidence="2">W744_W776</strain>
    </source>
</reference>
<accession>A0AAV6UH35</accession>
<gene>
    <name evidence="2" type="ORF">JTE90_027483</name>
</gene>
<feature type="region of interest" description="Disordered" evidence="1">
    <location>
        <begin position="127"/>
        <end position="181"/>
    </location>
</feature>
<keyword evidence="3" id="KW-1185">Reference proteome</keyword>
<evidence type="ECO:0000256" key="1">
    <source>
        <dbReference type="SAM" id="MobiDB-lite"/>
    </source>
</evidence>
<evidence type="ECO:0000313" key="3">
    <source>
        <dbReference type="Proteomes" id="UP000827092"/>
    </source>
</evidence>
<evidence type="ECO:0000313" key="2">
    <source>
        <dbReference type="EMBL" id="KAG8182998.1"/>
    </source>
</evidence>
<dbReference type="Proteomes" id="UP000827092">
    <property type="component" value="Unassembled WGS sequence"/>
</dbReference>
<feature type="compositionally biased region" description="Low complexity" evidence="1">
    <location>
        <begin position="152"/>
        <end position="169"/>
    </location>
</feature>
<comment type="caution">
    <text evidence="2">The sequence shown here is derived from an EMBL/GenBank/DDBJ whole genome shotgun (WGS) entry which is preliminary data.</text>
</comment>
<dbReference type="EMBL" id="JAFNEN010000437">
    <property type="protein sequence ID" value="KAG8182998.1"/>
    <property type="molecule type" value="Genomic_DNA"/>
</dbReference>
<protein>
    <submittedName>
        <fullName evidence="2">Uncharacterized protein</fullName>
    </submittedName>
</protein>
<name>A0AAV6UH35_9ARAC</name>
<organism evidence="2 3">
    <name type="scientific">Oedothorax gibbosus</name>
    <dbReference type="NCBI Taxonomy" id="931172"/>
    <lineage>
        <taxon>Eukaryota</taxon>
        <taxon>Metazoa</taxon>
        <taxon>Ecdysozoa</taxon>
        <taxon>Arthropoda</taxon>
        <taxon>Chelicerata</taxon>
        <taxon>Arachnida</taxon>
        <taxon>Araneae</taxon>
        <taxon>Araneomorphae</taxon>
        <taxon>Entelegynae</taxon>
        <taxon>Araneoidea</taxon>
        <taxon>Linyphiidae</taxon>
        <taxon>Erigoninae</taxon>
        <taxon>Oedothorax</taxon>
    </lineage>
</organism>
<dbReference type="AlphaFoldDB" id="A0AAV6UH35"/>